<evidence type="ECO:0000313" key="1">
    <source>
        <dbReference type="EMBL" id="KAG5615383.1"/>
    </source>
</evidence>
<organism evidence="1 2">
    <name type="scientific">Solanum commersonii</name>
    <name type="common">Commerson's wild potato</name>
    <name type="synonym">Commerson's nightshade</name>
    <dbReference type="NCBI Taxonomy" id="4109"/>
    <lineage>
        <taxon>Eukaryota</taxon>
        <taxon>Viridiplantae</taxon>
        <taxon>Streptophyta</taxon>
        <taxon>Embryophyta</taxon>
        <taxon>Tracheophyta</taxon>
        <taxon>Spermatophyta</taxon>
        <taxon>Magnoliopsida</taxon>
        <taxon>eudicotyledons</taxon>
        <taxon>Gunneridae</taxon>
        <taxon>Pentapetalae</taxon>
        <taxon>asterids</taxon>
        <taxon>lamiids</taxon>
        <taxon>Solanales</taxon>
        <taxon>Solanaceae</taxon>
        <taxon>Solanoideae</taxon>
        <taxon>Solaneae</taxon>
        <taxon>Solanum</taxon>
    </lineage>
</organism>
<protein>
    <submittedName>
        <fullName evidence="1">Uncharacterized protein</fullName>
    </submittedName>
</protein>
<name>A0A9J5ZTS6_SOLCO</name>
<dbReference type="OrthoDB" id="1322841at2759"/>
<keyword evidence="2" id="KW-1185">Reference proteome</keyword>
<evidence type="ECO:0000313" key="2">
    <source>
        <dbReference type="Proteomes" id="UP000824120"/>
    </source>
</evidence>
<sequence length="118" mass="12837">MLRVGAVVRRASMKKFTDILSRIPSRWRIKRNLGLLDVGLLVNPKAALASHAFLTSSYDGVVCKRRLEFLNSIDAVGMRPSPAPIYPKQMLLANDDRAHLGPNRARTGAPGSCGACGH</sequence>
<dbReference type="AlphaFoldDB" id="A0A9J5ZTS6"/>
<dbReference type="Proteomes" id="UP000824120">
    <property type="component" value="Chromosome 3"/>
</dbReference>
<comment type="caution">
    <text evidence="1">The sequence shown here is derived from an EMBL/GenBank/DDBJ whole genome shotgun (WGS) entry which is preliminary data.</text>
</comment>
<accession>A0A9J5ZTS6</accession>
<dbReference type="EMBL" id="JACXVP010000003">
    <property type="protein sequence ID" value="KAG5615383.1"/>
    <property type="molecule type" value="Genomic_DNA"/>
</dbReference>
<proteinExistence type="predicted"/>
<reference evidence="1 2" key="1">
    <citation type="submission" date="2020-09" db="EMBL/GenBank/DDBJ databases">
        <title>De no assembly of potato wild relative species, Solanum commersonii.</title>
        <authorList>
            <person name="Cho K."/>
        </authorList>
    </citation>
    <scope>NUCLEOTIDE SEQUENCE [LARGE SCALE GENOMIC DNA]</scope>
    <source>
        <strain evidence="1">LZ3.2</strain>
        <tissue evidence="1">Leaf</tissue>
    </source>
</reference>
<gene>
    <name evidence="1" type="ORF">H5410_015207</name>
</gene>